<dbReference type="VEuPathDB" id="FungiDB:PV09_04844"/>
<protein>
    <recommendedName>
        <fullName evidence="5">RNA polymerase Rpb4/RPC9 core domain-containing protein</fullName>
    </recommendedName>
</protein>
<accession>A0A0D2AY26</accession>
<feature type="region of interest" description="Disordered" evidence="4">
    <location>
        <begin position="1"/>
        <end position="25"/>
    </location>
</feature>
<dbReference type="InterPro" id="IPR005574">
    <property type="entry name" value="Rpb4/RPC9"/>
</dbReference>
<dbReference type="Gene3D" id="1.20.1250.40">
    <property type="match status" value="1"/>
</dbReference>
<keyword evidence="2" id="KW-0539">Nucleus</keyword>
<evidence type="ECO:0000256" key="3">
    <source>
        <dbReference type="ARBA" id="ARBA00025724"/>
    </source>
</evidence>
<evidence type="ECO:0000256" key="4">
    <source>
        <dbReference type="SAM" id="MobiDB-lite"/>
    </source>
</evidence>
<dbReference type="EMBL" id="KN847542">
    <property type="protein sequence ID" value="KIW04019.1"/>
    <property type="molecule type" value="Genomic_DNA"/>
</dbReference>
<dbReference type="GO" id="GO:0030880">
    <property type="term" value="C:RNA polymerase complex"/>
    <property type="evidence" value="ECO:0007669"/>
    <property type="project" value="InterPro"/>
</dbReference>
<dbReference type="GeneID" id="27312817"/>
<evidence type="ECO:0000313" key="7">
    <source>
        <dbReference type="Proteomes" id="UP000053259"/>
    </source>
</evidence>
<evidence type="ECO:0000256" key="2">
    <source>
        <dbReference type="ARBA" id="ARBA00023242"/>
    </source>
</evidence>
<dbReference type="SMART" id="SM00657">
    <property type="entry name" value="RPOL4c"/>
    <property type="match status" value="1"/>
</dbReference>
<dbReference type="STRING" id="253628.A0A0D2AY26"/>
<dbReference type="GO" id="GO:0000166">
    <property type="term" value="F:nucleotide binding"/>
    <property type="evidence" value="ECO:0007669"/>
    <property type="project" value="InterPro"/>
</dbReference>
<dbReference type="PANTHER" id="PTHR21297">
    <property type="entry name" value="DNA-DIRECTED RNA POLYMERASE II"/>
    <property type="match status" value="1"/>
</dbReference>
<feature type="compositionally biased region" description="Polar residues" evidence="4">
    <location>
        <begin position="1"/>
        <end position="17"/>
    </location>
</feature>
<dbReference type="Pfam" id="PF03874">
    <property type="entry name" value="RNA_pol_Rpb4"/>
    <property type="match status" value="1"/>
</dbReference>
<dbReference type="InParanoid" id="A0A0D2AY26"/>
<dbReference type="Proteomes" id="UP000053259">
    <property type="component" value="Unassembled WGS sequence"/>
</dbReference>
<dbReference type="AlphaFoldDB" id="A0A0D2AY26"/>
<gene>
    <name evidence="6" type="ORF">PV09_04844</name>
</gene>
<dbReference type="GO" id="GO:0006352">
    <property type="term" value="P:DNA-templated transcription initiation"/>
    <property type="evidence" value="ECO:0007669"/>
    <property type="project" value="InterPro"/>
</dbReference>
<dbReference type="HOGENOM" id="CLU_110332_0_0_1"/>
<dbReference type="InterPro" id="IPR038324">
    <property type="entry name" value="Rpb4/RPC9_sf"/>
</dbReference>
<reference evidence="6 7" key="1">
    <citation type="submission" date="2015-01" db="EMBL/GenBank/DDBJ databases">
        <title>The Genome Sequence of Ochroconis gallopava CBS43764.</title>
        <authorList>
            <consortium name="The Broad Institute Genomics Platform"/>
            <person name="Cuomo C."/>
            <person name="de Hoog S."/>
            <person name="Gorbushina A."/>
            <person name="Stielow B."/>
            <person name="Teixiera M."/>
            <person name="Abouelleil A."/>
            <person name="Chapman S.B."/>
            <person name="Priest M."/>
            <person name="Young S.K."/>
            <person name="Wortman J."/>
            <person name="Nusbaum C."/>
            <person name="Birren B."/>
        </authorList>
    </citation>
    <scope>NUCLEOTIDE SEQUENCE [LARGE SCALE GENOMIC DNA]</scope>
    <source>
        <strain evidence="6 7">CBS 43764</strain>
    </source>
</reference>
<dbReference type="InterPro" id="IPR006590">
    <property type="entry name" value="RNA_pol_Rpb4/RPC9_core"/>
</dbReference>
<dbReference type="GO" id="GO:0005634">
    <property type="term" value="C:nucleus"/>
    <property type="evidence" value="ECO:0007669"/>
    <property type="project" value="UniProtKB-SubCell"/>
</dbReference>
<keyword evidence="7" id="KW-1185">Reference proteome</keyword>
<dbReference type="RefSeq" id="XP_016213888.1">
    <property type="nucleotide sequence ID" value="XM_016358270.1"/>
</dbReference>
<dbReference type="InterPro" id="IPR045222">
    <property type="entry name" value="Rpb4-like"/>
</dbReference>
<evidence type="ECO:0000256" key="1">
    <source>
        <dbReference type="ARBA" id="ARBA00004123"/>
    </source>
</evidence>
<dbReference type="OrthoDB" id="2186918at2759"/>
<evidence type="ECO:0000259" key="5">
    <source>
        <dbReference type="SMART" id="SM00657"/>
    </source>
</evidence>
<proteinExistence type="inferred from homology"/>
<name>A0A0D2AY26_9PEZI</name>
<comment type="subcellular location">
    <subcellularLocation>
        <location evidence="1">Nucleus</location>
    </subcellularLocation>
</comment>
<evidence type="ECO:0000313" key="6">
    <source>
        <dbReference type="EMBL" id="KIW04019.1"/>
    </source>
</evidence>
<dbReference type="InterPro" id="IPR010997">
    <property type="entry name" value="HRDC-like_sf"/>
</dbReference>
<sequence>MATNGSSTPLTPANTTRKLGPGGTVVTVPYHPPRERPRTDLDLEAGEVLNLGEFQDAHALSISEARLIVERTEQIRNKKGTKLRETENLSKMLTYMDAFSRFRTLNTLNQIETMLLPYTQLEQFEKAQIVTLCPGDPEEAKVLIPSLANKISDDVLRDILEQIDQLRQFNEE</sequence>
<dbReference type="SUPFAM" id="SSF47819">
    <property type="entry name" value="HRDC-like"/>
    <property type="match status" value="1"/>
</dbReference>
<organism evidence="6 7">
    <name type="scientific">Verruconis gallopava</name>
    <dbReference type="NCBI Taxonomy" id="253628"/>
    <lineage>
        <taxon>Eukaryota</taxon>
        <taxon>Fungi</taxon>
        <taxon>Dikarya</taxon>
        <taxon>Ascomycota</taxon>
        <taxon>Pezizomycotina</taxon>
        <taxon>Dothideomycetes</taxon>
        <taxon>Pleosporomycetidae</taxon>
        <taxon>Venturiales</taxon>
        <taxon>Sympoventuriaceae</taxon>
        <taxon>Verruconis</taxon>
    </lineage>
</organism>
<comment type="similarity">
    <text evidence="3">Belongs to the eukaryotic RPB4 RNA polymerase subunit family.</text>
</comment>
<feature type="domain" description="RNA polymerase Rpb4/RPC9 core" evidence="5">
    <location>
        <begin position="52"/>
        <end position="170"/>
    </location>
</feature>